<dbReference type="EMBL" id="BLLF01001945">
    <property type="protein sequence ID" value="GFH21992.1"/>
    <property type="molecule type" value="Genomic_DNA"/>
</dbReference>
<feature type="non-terminal residue" evidence="1">
    <location>
        <position position="80"/>
    </location>
</feature>
<sequence>MTMLARVPLAVRLMASASPKQTNIGKLAPRATLSCKVRSGCFIKRPPKSLKFPGFSKKLTSEEAGACIRCLCLATPDETG</sequence>
<gene>
    <name evidence="1" type="ORF">HaLaN_19389</name>
</gene>
<dbReference type="Proteomes" id="UP000485058">
    <property type="component" value="Unassembled WGS sequence"/>
</dbReference>
<evidence type="ECO:0000313" key="2">
    <source>
        <dbReference type="Proteomes" id="UP000485058"/>
    </source>
</evidence>
<accession>A0A6A0A048</accession>
<keyword evidence="2" id="KW-1185">Reference proteome</keyword>
<protein>
    <submittedName>
        <fullName evidence="1">Uncharacterized protein</fullName>
    </submittedName>
</protein>
<dbReference type="AlphaFoldDB" id="A0A6A0A048"/>
<name>A0A6A0A048_HAELA</name>
<organism evidence="1 2">
    <name type="scientific">Haematococcus lacustris</name>
    <name type="common">Green alga</name>
    <name type="synonym">Haematococcus pluvialis</name>
    <dbReference type="NCBI Taxonomy" id="44745"/>
    <lineage>
        <taxon>Eukaryota</taxon>
        <taxon>Viridiplantae</taxon>
        <taxon>Chlorophyta</taxon>
        <taxon>core chlorophytes</taxon>
        <taxon>Chlorophyceae</taxon>
        <taxon>CS clade</taxon>
        <taxon>Chlamydomonadales</taxon>
        <taxon>Haematococcaceae</taxon>
        <taxon>Haematococcus</taxon>
    </lineage>
</organism>
<evidence type="ECO:0000313" key="1">
    <source>
        <dbReference type="EMBL" id="GFH21992.1"/>
    </source>
</evidence>
<proteinExistence type="predicted"/>
<reference evidence="1 2" key="1">
    <citation type="submission" date="2020-02" db="EMBL/GenBank/DDBJ databases">
        <title>Draft genome sequence of Haematococcus lacustris strain NIES-144.</title>
        <authorList>
            <person name="Morimoto D."/>
            <person name="Nakagawa S."/>
            <person name="Yoshida T."/>
            <person name="Sawayama S."/>
        </authorList>
    </citation>
    <scope>NUCLEOTIDE SEQUENCE [LARGE SCALE GENOMIC DNA]</scope>
    <source>
        <strain evidence="1 2">NIES-144</strain>
    </source>
</reference>
<comment type="caution">
    <text evidence="1">The sequence shown here is derived from an EMBL/GenBank/DDBJ whole genome shotgun (WGS) entry which is preliminary data.</text>
</comment>